<feature type="compositionally biased region" description="Basic residues" evidence="5">
    <location>
        <begin position="331"/>
        <end position="350"/>
    </location>
</feature>
<dbReference type="Pfam" id="PF01170">
    <property type="entry name" value="UPF0020"/>
    <property type="match status" value="1"/>
</dbReference>
<dbReference type="AlphaFoldDB" id="A0A8I6S2F8"/>
<dbReference type="InterPro" id="IPR000241">
    <property type="entry name" value="RlmKL-like_Mtase"/>
</dbReference>
<feature type="region of interest" description="Disordered" evidence="5">
    <location>
        <begin position="324"/>
        <end position="367"/>
    </location>
</feature>
<feature type="compositionally biased region" description="Basic and acidic residues" evidence="5">
    <location>
        <begin position="150"/>
        <end position="171"/>
    </location>
</feature>
<dbReference type="OrthoDB" id="47730at2759"/>
<dbReference type="GeneID" id="106670225"/>
<evidence type="ECO:0000256" key="4">
    <source>
        <dbReference type="PROSITE-ProRule" id="PRU00529"/>
    </source>
</evidence>
<comment type="subcellular location">
    <subcellularLocation>
        <location evidence="1">Cytoplasm</location>
    </subcellularLocation>
</comment>
<dbReference type="InterPro" id="IPR029063">
    <property type="entry name" value="SAM-dependent_MTases_sf"/>
</dbReference>
<dbReference type="InterPro" id="IPR004114">
    <property type="entry name" value="THUMP_dom"/>
</dbReference>
<sequence length="628" mass="70597">MAVYRQVDLDSLMKASRGNPEVLTIEATVITGFEFLAVDECKEKCDPLAVCKATKGRIYFNVSLDNFHKVFSLKSIDNLFLVGEYIDNIGFQGNKEKDLETIKSLVNVVDWTGFITTWSKLVSYKGILFPSKNAKTEVKPESSESSESSSETRREVQSSDSSVESKEKDESNSSILNNDLKDFPVISGNELHTLMNEIDSLLEADIKCDDTDFTVLTALGHSEFHVDDIDFTSVNKKLENLINPGTICENFCESLLDKTVPQITSKYLMGDLAESNENSLRSDSELMRLYDENVLKDEKGGDTKFYDDVHSNKHDLSALEDTTNSSDYKKDYKKGKDKKKKDRSGKKKSRKDQEERKKQVGPGPKPYVDDGILKYRVTCYRAGTQHSFSSMEAAAEFGGRLQDTFNWTVDLTRFDLNIFLVIEQNSSYITSALTKESFHRRNITHFGRTSLRATMCYNLMRLADPAAGEIIVDPLCGGGSIPIEGALSFPGTFQIGGDKDDKAINRTSANITHLTKEKGLPIDAFKWDALNIPFRDQTVDVFVTDLPFGKRSGLKKDNFALYENLLKKLARVVKMGTGRASLLTYDRKALTQAIWMCKYWKQTRTFSVNHGGLNSSVFLLTRTLEAVE</sequence>
<dbReference type="GO" id="GO:0016423">
    <property type="term" value="F:tRNA (guanine) methyltransferase activity"/>
    <property type="evidence" value="ECO:0007669"/>
    <property type="project" value="TreeGrafter"/>
</dbReference>
<protein>
    <recommendedName>
        <fullName evidence="6">THUMP domain-containing protein</fullName>
    </recommendedName>
</protein>
<organism evidence="7 8">
    <name type="scientific">Cimex lectularius</name>
    <name type="common">Bed bug</name>
    <name type="synonym">Acanthia lectularia</name>
    <dbReference type="NCBI Taxonomy" id="79782"/>
    <lineage>
        <taxon>Eukaryota</taxon>
        <taxon>Metazoa</taxon>
        <taxon>Ecdysozoa</taxon>
        <taxon>Arthropoda</taxon>
        <taxon>Hexapoda</taxon>
        <taxon>Insecta</taxon>
        <taxon>Pterygota</taxon>
        <taxon>Neoptera</taxon>
        <taxon>Paraneoptera</taxon>
        <taxon>Hemiptera</taxon>
        <taxon>Heteroptera</taxon>
        <taxon>Panheteroptera</taxon>
        <taxon>Cimicomorpha</taxon>
        <taxon>Cimicidae</taxon>
        <taxon>Cimex</taxon>
    </lineage>
</organism>
<evidence type="ECO:0000256" key="5">
    <source>
        <dbReference type="SAM" id="MobiDB-lite"/>
    </source>
</evidence>
<dbReference type="PANTHER" id="PTHR14911:SF13">
    <property type="entry name" value="TRNA (GUANINE(6)-N2)-METHYLTRANSFERASE THUMP3"/>
    <property type="match status" value="1"/>
</dbReference>
<feature type="domain" description="THUMP" evidence="6">
    <location>
        <begin position="333"/>
        <end position="433"/>
    </location>
</feature>
<reference evidence="7" key="1">
    <citation type="submission" date="2022-01" db="UniProtKB">
        <authorList>
            <consortium name="EnsemblMetazoa"/>
        </authorList>
    </citation>
    <scope>IDENTIFICATION</scope>
</reference>
<dbReference type="GO" id="GO:0030488">
    <property type="term" value="P:tRNA methylation"/>
    <property type="evidence" value="ECO:0007669"/>
    <property type="project" value="TreeGrafter"/>
</dbReference>
<dbReference type="SUPFAM" id="SSF143437">
    <property type="entry name" value="THUMP domain-like"/>
    <property type="match status" value="1"/>
</dbReference>
<evidence type="ECO:0000256" key="2">
    <source>
        <dbReference type="ARBA" id="ARBA00022603"/>
    </source>
</evidence>
<proteinExistence type="predicted"/>
<dbReference type="Pfam" id="PF02926">
    <property type="entry name" value="THUMP"/>
    <property type="match status" value="1"/>
</dbReference>
<dbReference type="Gene3D" id="3.40.50.150">
    <property type="entry name" value="Vaccinia Virus protein VP39"/>
    <property type="match status" value="1"/>
</dbReference>
<dbReference type="GO" id="GO:0005737">
    <property type="term" value="C:cytoplasm"/>
    <property type="evidence" value="ECO:0007669"/>
    <property type="project" value="UniProtKB-SubCell"/>
</dbReference>
<dbReference type="FunFam" id="3.40.50.150:FF:000073">
    <property type="entry name" value="THUMP domain containing 3"/>
    <property type="match status" value="1"/>
</dbReference>
<keyword evidence="4" id="KW-0694">RNA-binding</keyword>
<accession>A0A8I6S2F8</accession>
<dbReference type="Proteomes" id="UP000494040">
    <property type="component" value="Unassembled WGS sequence"/>
</dbReference>
<dbReference type="GO" id="GO:0043527">
    <property type="term" value="C:tRNA methyltransferase complex"/>
    <property type="evidence" value="ECO:0007669"/>
    <property type="project" value="UniProtKB-ARBA"/>
</dbReference>
<dbReference type="OMA" id="CENFCES"/>
<dbReference type="PANTHER" id="PTHR14911">
    <property type="entry name" value="THUMP DOMAIN-CONTAINING"/>
    <property type="match status" value="1"/>
</dbReference>
<keyword evidence="8" id="KW-1185">Reference proteome</keyword>
<evidence type="ECO:0000313" key="7">
    <source>
        <dbReference type="EnsemblMetazoa" id="XP_014255840.1"/>
    </source>
</evidence>
<dbReference type="SUPFAM" id="SSF53335">
    <property type="entry name" value="S-adenosyl-L-methionine-dependent methyltransferases"/>
    <property type="match status" value="1"/>
</dbReference>
<dbReference type="GO" id="GO:0003723">
    <property type="term" value="F:RNA binding"/>
    <property type="evidence" value="ECO:0007669"/>
    <property type="project" value="UniProtKB-UniRule"/>
</dbReference>
<feature type="region of interest" description="Disordered" evidence="5">
    <location>
        <begin position="136"/>
        <end position="175"/>
    </location>
</feature>
<dbReference type="RefSeq" id="XP_014255840.1">
    <property type="nucleotide sequence ID" value="XM_014400354.2"/>
</dbReference>
<keyword evidence="3" id="KW-0819">tRNA processing</keyword>
<evidence type="ECO:0000256" key="1">
    <source>
        <dbReference type="ARBA" id="ARBA00004496"/>
    </source>
</evidence>
<dbReference type="KEGG" id="clec:106670225"/>
<name>A0A8I6S2F8_CIMLE</name>
<keyword evidence="2" id="KW-0489">Methyltransferase</keyword>
<evidence type="ECO:0000256" key="3">
    <source>
        <dbReference type="ARBA" id="ARBA00022694"/>
    </source>
</evidence>
<dbReference type="Gene3D" id="3.30.2130.30">
    <property type="match status" value="1"/>
</dbReference>
<keyword evidence="2" id="KW-0808">Transferase</keyword>
<evidence type="ECO:0000259" key="6">
    <source>
        <dbReference type="PROSITE" id="PS51165"/>
    </source>
</evidence>
<dbReference type="EnsemblMetazoa" id="XM_014400354.2">
    <property type="protein sequence ID" value="XP_014255840.1"/>
    <property type="gene ID" value="LOC106670225"/>
</dbReference>
<dbReference type="SMART" id="SM00981">
    <property type="entry name" value="THUMP"/>
    <property type="match status" value="1"/>
</dbReference>
<evidence type="ECO:0000313" key="8">
    <source>
        <dbReference type="Proteomes" id="UP000494040"/>
    </source>
</evidence>
<dbReference type="PROSITE" id="PS51165">
    <property type="entry name" value="THUMP"/>
    <property type="match status" value="1"/>
</dbReference>